<feature type="domain" description="Rhodanese" evidence="1">
    <location>
        <begin position="273"/>
        <end position="361"/>
    </location>
</feature>
<name>A0ABW3D0T5_9FLAO</name>
<evidence type="ECO:0000259" key="1">
    <source>
        <dbReference type="PROSITE" id="PS50206"/>
    </source>
</evidence>
<dbReference type="RefSeq" id="WP_386409912.1">
    <property type="nucleotide sequence ID" value="NZ_JBHTJH010000017.1"/>
</dbReference>
<dbReference type="SUPFAM" id="SSF69572">
    <property type="entry name" value="Activating enzymes of the ubiquitin-like proteins"/>
    <property type="match status" value="1"/>
</dbReference>
<dbReference type="InterPro" id="IPR000594">
    <property type="entry name" value="ThiF_NAD_FAD-bd"/>
</dbReference>
<reference evidence="3" key="1">
    <citation type="journal article" date="2019" name="Int. J. Syst. Evol. Microbiol.">
        <title>The Global Catalogue of Microorganisms (GCM) 10K type strain sequencing project: providing services to taxonomists for standard genome sequencing and annotation.</title>
        <authorList>
            <consortium name="The Broad Institute Genomics Platform"/>
            <consortium name="The Broad Institute Genome Sequencing Center for Infectious Disease"/>
            <person name="Wu L."/>
            <person name="Ma J."/>
        </authorList>
    </citation>
    <scope>NUCLEOTIDE SEQUENCE [LARGE SCALE GENOMIC DNA]</scope>
    <source>
        <strain evidence="3">CCUG 62952</strain>
    </source>
</reference>
<organism evidence="2 3">
    <name type="scientific">Sungkyunkwania multivorans</name>
    <dbReference type="NCBI Taxonomy" id="1173618"/>
    <lineage>
        <taxon>Bacteria</taxon>
        <taxon>Pseudomonadati</taxon>
        <taxon>Bacteroidota</taxon>
        <taxon>Flavobacteriia</taxon>
        <taxon>Flavobacteriales</taxon>
        <taxon>Flavobacteriaceae</taxon>
        <taxon>Sungkyunkwania</taxon>
    </lineage>
</organism>
<protein>
    <submittedName>
        <fullName evidence="2">Molybdopterin-synthase adenylyltransferase MoeB</fullName>
    </submittedName>
</protein>
<dbReference type="Pfam" id="PF00581">
    <property type="entry name" value="Rhodanese"/>
    <property type="match status" value="1"/>
</dbReference>
<dbReference type="InterPro" id="IPR035985">
    <property type="entry name" value="Ubiquitin-activating_enz"/>
</dbReference>
<dbReference type="InterPro" id="IPR045886">
    <property type="entry name" value="ThiF/MoeB/HesA"/>
</dbReference>
<dbReference type="InterPro" id="IPR001763">
    <property type="entry name" value="Rhodanese-like_dom"/>
</dbReference>
<dbReference type="Proteomes" id="UP001596978">
    <property type="component" value="Unassembled WGS sequence"/>
</dbReference>
<dbReference type="GO" id="GO:0016779">
    <property type="term" value="F:nucleotidyltransferase activity"/>
    <property type="evidence" value="ECO:0007669"/>
    <property type="project" value="UniProtKB-KW"/>
</dbReference>
<dbReference type="Gene3D" id="3.40.50.720">
    <property type="entry name" value="NAD(P)-binding Rossmann-like Domain"/>
    <property type="match status" value="1"/>
</dbReference>
<evidence type="ECO:0000313" key="3">
    <source>
        <dbReference type="Proteomes" id="UP001596978"/>
    </source>
</evidence>
<comment type="caution">
    <text evidence="2">The sequence shown here is derived from an EMBL/GenBank/DDBJ whole genome shotgun (WGS) entry which is preliminary data.</text>
</comment>
<proteinExistence type="predicted"/>
<dbReference type="Pfam" id="PF00899">
    <property type="entry name" value="ThiF"/>
    <property type="match status" value="1"/>
</dbReference>
<dbReference type="SMART" id="SM00450">
    <property type="entry name" value="RHOD"/>
    <property type="match status" value="1"/>
</dbReference>
<dbReference type="InterPro" id="IPR036873">
    <property type="entry name" value="Rhodanese-like_dom_sf"/>
</dbReference>
<dbReference type="CDD" id="cd00158">
    <property type="entry name" value="RHOD"/>
    <property type="match status" value="1"/>
</dbReference>
<dbReference type="Gene3D" id="3.40.250.10">
    <property type="entry name" value="Rhodanese-like domain"/>
    <property type="match status" value="1"/>
</dbReference>
<accession>A0ABW3D0T5</accession>
<dbReference type="PANTHER" id="PTHR10953:SF102">
    <property type="entry name" value="ADENYLYLTRANSFERASE AND SULFURTRANSFERASE MOCS3"/>
    <property type="match status" value="1"/>
</dbReference>
<dbReference type="PANTHER" id="PTHR10953">
    <property type="entry name" value="UBIQUITIN-ACTIVATING ENZYME E1"/>
    <property type="match status" value="1"/>
</dbReference>
<keyword evidence="2" id="KW-0548">Nucleotidyltransferase</keyword>
<dbReference type="CDD" id="cd00757">
    <property type="entry name" value="ThiF_MoeB_HesA_family"/>
    <property type="match status" value="1"/>
</dbReference>
<keyword evidence="2" id="KW-0808">Transferase</keyword>
<evidence type="ECO:0000313" key="2">
    <source>
        <dbReference type="EMBL" id="MFD0863669.1"/>
    </source>
</evidence>
<dbReference type="NCBIfam" id="NF004281">
    <property type="entry name" value="PRK05690.1"/>
    <property type="match status" value="1"/>
</dbReference>
<gene>
    <name evidence="2" type="primary">moeB</name>
    <name evidence="2" type="ORF">ACFQ1M_15740</name>
</gene>
<keyword evidence="3" id="KW-1185">Reference proteome</keyword>
<dbReference type="PROSITE" id="PS50206">
    <property type="entry name" value="RHODANESE_3"/>
    <property type="match status" value="1"/>
</dbReference>
<dbReference type="EMBL" id="JBHTJH010000017">
    <property type="protein sequence ID" value="MFD0863669.1"/>
    <property type="molecule type" value="Genomic_DNA"/>
</dbReference>
<sequence length="368" mass="40668">MNNRYSRHILLEEIGEQGQQRLNRAKVLVIGAGGLGCPVLQYLTGAGIGVLGIVDFDVVERSNLQRQVLFGEDVLGKNKALAAKDRLQDLNPEITINAYPEKLSPTNAISLFENYDIIIDGSDNFATRYLVNDACIITNRPFIYGAIYKFEGQVSVFNFKGGPSYRCLFPTPPKTGSVPNCSDIGVLGVLPGIIGSMQANEVIKMILGIGKVLSGKMLLYNTMTTQTSTFTIKRNDLEIAKVKRTANNFHIQNYELFCGNNSIKEISIFEALKKQDTLFVDVREAHEMPKVGIVSAINIPLQQLEEKLDDLDKEKEIILLCQTGVRSKKAAEILQKKGFGKVFNLRGGAVDLEKEPILKLANNGKKET</sequence>